<keyword evidence="1" id="KW-0812">Transmembrane</keyword>
<feature type="transmembrane region" description="Helical" evidence="1">
    <location>
        <begin position="221"/>
        <end position="243"/>
    </location>
</feature>
<reference evidence="2 3" key="1">
    <citation type="submission" date="2014-08" db="EMBL/GenBank/DDBJ databases">
        <title>Porphyromonas gingivicanis strain:COT-022_OH1391 Genome sequencing.</title>
        <authorList>
            <person name="Wallis C."/>
            <person name="Deusch O."/>
            <person name="O'Flynn C."/>
            <person name="Davis I."/>
            <person name="Jospin G."/>
            <person name="Darling A.E."/>
            <person name="Coil D.A."/>
            <person name="Alexiev A."/>
            <person name="Horsfall A."/>
            <person name="Kirkwood N."/>
            <person name="Harris S."/>
            <person name="Eisen J.A."/>
        </authorList>
    </citation>
    <scope>NUCLEOTIDE SEQUENCE [LARGE SCALE GENOMIC DNA]</scope>
    <source>
        <strain evidence="3">COT-022 OH1391</strain>
    </source>
</reference>
<dbReference type="InterPro" id="IPR038770">
    <property type="entry name" value="Na+/solute_symporter_sf"/>
</dbReference>
<dbReference type="eggNOG" id="COG0385">
    <property type="taxonomic scope" value="Bacteria"/>
</dbReference>
<sequence length="315" mass="34969">MFNKRYFAPPNFMRRLKDYSLPIAIVVGVFFYRWIGLLAPTVPYLIFLMLFFTFLKLRIRELKPAPVHFLLALVQIILSMGSYYLLRNFMPLSVAQGAFNCFICPAASASPVIIGILGGSIAVGTTYVLITSVGIAFIAPLLFAIVGEGDISFWNSASTIFVHVFPLVITPLLLAQLLRAKAPKFRDQILSFSALSFWIWVAALAIIIAKTVDYMQAQTSQAIPTMFLLGGVGIIACLIQFALGKWISKKFLGESITLGQSLGQKNSSLAIWMAQMYLDPLSSVAMASYSIAQNLLNSLQLLQHSKKLKREQQRQ</sequence>
<name>A0A0A2G525_9PORP</name>
<proteinExistence type="predicted"/>
<protein>
    <submittedName>
        <fullName evidence="2">Transporter</fullName>
    </submittedName>
</protein>
<feature type="transmembrane region" description="Helical" evidence="1">
    <location>
        <begin position="153"/>
        <end position="177"/>
    </location>
</feature>
<dbReference type="EMBL" id="JQZW01000012">
    <property type="protein sequence ID" value="KGN97572.1"/>
    <property type="molecule type" value="Genomic_DNA"/>
</dbReference>
<comment type="caution">
    <text evidence="2">The sequence shown here is derived from an EMBL/GenBank/DDBJ whole genome shotgun (WGS) entry which is preliminary data.</text>
</comment>
<dbReference type="STRING" id="266762.HQ36_06725"/>
<organism evidence="2 3">
    <name type="scientific">Porphyromonas gingivicanis</name>
    <dbReference type="NCBI Taxonomy" id="266762"/>
    <lineage>
        <taxon>Bacteria</taxon>
        <taxon>Pseudomonadati</taxon>
        <taxon>Bacteroidota</taxon>
        <taxon>Bacteroidia</taxon>
        <taxon>Bacteroidales</taxon>
        <taxon>Porphyromonadaceae</taxon>
        <taxon>Porphyromonas</taxon>
    </lineage>
</organism>
<evidence type="ECO:0000256" key="1">
    <source>
        <dbReference type="SAM" id="Phobius"/>
    </source>
</evidence>
<gene>
    <name evidence="2" type="ORF">HQ36_06725</name>
</gene>
<keyword evidence="3" id="KW-1185">Reference proteome</keyword>
<dbReference type="Proteomes" id="UP000030134">
    <property type="component" value="Unassembled WGS sequence"/>
</dbReference>
<feature type="transmembrane region" description="Helical" evidence="1">
    <location>
        <begin position="20"/>
        <end position="36"/>
    </location>
</feature>
<dbReference type="Gene3D" id="1.20.1530.20">
    <property type="match status" value="1"/>
</dbReference>
<feature type="transmembrane region" description="Helical" evidence="1">
    <location>
        <begin position="66"/>
        <end position="85"/>
    </location>
</feature>
<keyword evidence="1" id="KW-0472">Membrane</keyword>
<feature type="transmembrane region" description="Helical" evidence="1">
    <location>
        <begin position="126"/>
        <end position="147"/>
    </location>
</feature>
<accession>A0A0A2G525</accession>
<evidence type="ECO:0000313" key="3">
    <source>
        <dbReference type="Proteomes" id="UP000030134"/>
    </source>
</evidence>
<dbReference type="AlphaFoldDB" id="A0A0A2G525"/>
<dbReference type="OrthoDB" id="9809647at2"/>
<feature type="transmembrane region" description="Helical" evidence="1">
    <location>
        <begin position="189"/>
        <end position="209"/>
    </location>
</feature>
<feature type="transmembrane region" description="Helical" evidence="1">
    <location>
        <begin position="97"/>
        <end position="119"/>
    </location>
</feature>
<keyword evidence="1" id="KW-1133">Transmembrane helix</keyword>
<evidence type="ECO:0000313" key="2">
    <source>
        <dbReference type="EMBL" id="KGN97572.1"/>
    </source>
</evidence>